<feature type="region of interest" description="Disordered" evidence="1">
    <location>
        <begin position="69"/>
        <end position="120"/>
    </location>
</feature>
<dbReference type="GO" id="GO:0071039">
    <property type="term" value="P:nuclear polyadenylation-dependent CUT catabolic process"/>
    <property type="evidence" value="ECO:0007669"/>
    <property type="project" value="TreeGrafter"/>
</dbReference>
<proteinExistence type="predicted"/>
<dbReference type="GO" id="GO:0071038">
    <property type="term" value="P:TRAMP-dependent tRNA surveillance pathway"/>
    <property type="evidence" value="ECO:0007669"/>
    <property type="project" value="TreeGrafter"/>
</dbReference>
<dbReference type="GO" id="GO:0071044">
    <property type="term" value="P:histone mRNA catabolic process"/>
    <property type="evidence" value="ECO:0007669"/>
    <property type="project" value="TreeGrafter"/>
</dbReference>
<dbReference type="GO" id="GO:0071036">
    <property type="term" value="P:nuclear polyadenylation-dependent snoRNA catabolic process"/>
    <property type="evidence" value="ECO:0007669"/>
    <property type="project" value="TreeGrafter"/>
</dbReference>
<dbReference type="Pfam" id="PF01612">
    <property type="entry name" value="DNA_pol_A_exo1"/>
    <property type="match status" value="1"/>
</dbReference>
<dbReference type="Proteomes" id="UP001054889">
    <property type="component" value="Unassembled WGS sequence"/>
</dbReference>
<organism evidence="3 4">
    <name type="scientific">Eleusine coracana subsp. coracana</name>
    <dbReference type="NCBI Taxonomy" id="191504"/>
    <lineage>
        <taxon>Eukaryota</taxon>
        <taxon>Viridiplantae</taxon>
        <taxon>Streptophyta</taxon>
        <taxon>Embryophyta</taxon>
        <taxon>Tracheophyta</taxon>
        <taxon>Spermatophyta</taxon>
        <taxon>Magnoliopsida</taxon>
        <taxon>Liliopsida</taxon>
        <taxon>Poales</taxon>
        <taxon>Poaceae</taxon>
        <taxon>PACMAD clade</taxon>
        <taxon>Chloridoideae</taxon>
        <taxon>Cynodonteae</taxon>
        <taxon>Eleusininae</taxon>
        <taxon>Eleusine</taxon>
    </lineage>
</organism>
<dbReference type="SUPFAM" id="SSF53098">
    <property type="entry name" value="Ribonuclease H-like"/>
    <property type="match status" value="1"/>
</dbReference>
<dbReference type="GO" id="GO:0071035">
    <property type="term" value="P:nuclear polyadenylation-dependent rRNA catabolic process"/>
    <property type="evidence" value="ECO:0007669"/>
    <property type="project" value="TreeGrafter"/>
</dbReference>
<feature type="compositionally biased region" description="Low complexity" evidence="1">
    <location>
        <begin position="69"/>
        <end position="84"/>
    </location>
</feature>
<dbReference type="GO" id="GO:0000176">
    <property type="term" value="C:nuclear exosome (RNase complex)"/>
    <property type="evidence" value="ECO:0007669"/>
    <property type="project" value="TreeGrafter"/>
</dbReference>
<evidence type="ECO:0000259" key="2">
    <source>
        <dbReference type="Pfam" id="PF01612"/>
    </source>
</evidence>
<keyword evidence="4" id="KW-1185">Reference proteome</keyword>
<dbReference type="InterPro" id="IPR045092">
    <property type="entry name" value="Rrp6-like"/>
</dbReference>
<comment type="caution">
    <text evidence="3">The sequence shown here is derived from an EMBL/GenBank/DDBJ whole genome shotgun (WGS) entry which is preliminary data.</text>
</comment>
<dbReference type="GO" id="GO:0071037">
    <property type="term" value="P:nuclear polyadenylation-dependent snRNA catabolic process"/>
    <property type="evidence" value="ECO:0007669"/>
    <property type="project" value="TreeGrafter"/>
</dbReference>
<dbReference type="AlphaFoldDB" id="A0AAV5C6E6"/>
<evidence type="ECO:0000256" key="1">
    <source>
        <dbReference type="SAM" id="MobiDB-lite"/>
    </source>
</evidence>
<evidence type="ECO:0000313" key="4">
    <source>
        <dbReference type="Proteomes" id="UP001054889"/>
    </source>
</evidence>
<feature type="region of interest" description="Disordered" evidence="1">
    <location>
        <begin position="137"/>
        <end position="205"/>
    </location>
</feature>
<reference evidence="3" key="2">
    <citation type="submission" date="2021-12" db="EMBL/GenBank/DDBJ databases">
        <title>Resequencing data analysis of finger millet.</title>
        <authorList>
            <person name="Hatakeyama M."/>
            <person name="Aluri S."/>
            <person name="Balachadran M.T."/>
            <person name="Sivarajan S.R."/>
            <person name="Poveda L."/>
            <person name="Shimizu-Inatsugi R."/>
            <person name="Schlapbach R."/>
            <person name="Sreeman S.M."/>
            <person name="Shimizu K.K."/>
        </authorList>
    </citation>
    <scope>NUCLEOTIDE SEQUENCE</scope>
</reference>
<dbReference type="PANTHER" id="PTHR12124">
    <property type="entry name" value="POLYMYOSITIS/SCLERODERMA AUTOANTIGEN-RELATED"/>
    <property type="match status" value="1"/>
</dbReference>
<dbReference type="InterPro" id="IPR012337">
    <property type="entry name" value="RNaseH-like_sf"/>
</dbReference>
<reference evidence="3" key="1">
    <citation type="journal article" date="2018" name="DNA Res.">
        <title>Multiple hybrid de novo genome assembly of finger millet, an orphan allotetraploid crop.</title>
        <authorList>
            <person name="Hatakeyama M."/>
            <person name="Aluri S."/>
            <person name="Balachadran M.T."/>
            <person name="Sivarajan S.R."/>
            <person name="Patrignani A."/>
            <person name="Gruter S."/>
            <person name="Poveda L."/>
            <person name="Shimizu-Inatsugi R."/>
            <person name="Baeten J."/>
            <person name="Francoijs K.J."/>
            <person name="Nataraja K.N."/>
            <person name="Reddy Y.A.N."/>
            <person name="Phadnis S."/>
            <person name="Ravikumar R.L."/>
            <person name="Schlapbach R."/>
            <person name="Sreeman S.M."/>
            <person name="Shimizu K.K."/>
        </authorList>
    </citation>
    <scope>NUCLEOTIDE SEQUENCE</scope>
</reference>
<dbReference type="GO" id="GO:0005730">
    <property type="term" value="C:nucleolus"/>
    <property type="evidence" value="ECO:0007669"/>
    <property type="project" value="TreeGrafter"/>
</dbReference>
<evidence type="ECO:0000313" key="3">
    <source>
        <dbReference type="EMBL" id="GJM93743.1"/>
    </source>
</evidence>
<feature type="domain" description="3'-5' exonuclease" evidence="2">
    <location>
        <begin position="295"/>
        <end position="372"/>
    </location>
</feature>
<name>A0AAV5C6E6_ELECO</name>
<dbReference type="PANTHER" id="PTHR12124:SF67">
    <property type="entry name" value="3'-5' EXONUCLEASE FAMILY PROTEIN, EXPRESSED"/>
    <property type="match status" value="1"/>
</dbReference>
<accession>A0AAV5C6E6</accession>
<dbReference type="InterPro" id="IPR036397">
    <property type="entry name" value="RNaseH_sf"/>
</dbReference>
<protein>
    <recommendedName>
        <fullName evidence="2">3'-5' exonuclease domain-containing protein</fullName>
    </recommendedName>
</protein>
<dbReference type="GO" id="GO:0071051">
    <property type="term" value="P:poly(A)-dependent snoRNA 3'-end processing"/>
    <property type="evidence" value="ECO:0007669"/>
    <property type="project" value="TreeGrafter"/>
</dbReference>
<dbReference type="EMBL" id="BQKI01000004">
    <property type="protein sequence ID" value="GJM93743.1"/>
    <property type="molecule type" value="Genomic_DNA"/>
</dbReference>
<gene>
    <name evidence="3" type="primary">ga10328</name>
    <name evidence="3" type="ORF">PR202_ga10328</name>
</gene>
<dbReference type="Gene3D" id="3.30.420.10">
    <property type="entry name" value="Ribonuclease H-like superfamily/Ribonuclease H"/>
    <property type="match status" value="1"/>
</dbReference>
<dbReference type="GO" id="GO:0000175">
    <property type="term" value="F:3'-5'-RNA exonuclease activity"/>
    <property type="evidence" value="ECO:0007669"/>
    <property type="project" value="InterPro"/>
</dbReference>
<dbReference type="InterPro" id="IPR002562">
    <property type="entry name" value="3'-5'_exonuclease_dom"/>
</dbReference>
<dbReference type="GO" id="GO:0071040">
    <property type="term" value="P:nuclear polyadenylation-dependent antisense transcript catabolic process"/>
    <property type="evidence" value="ECO:0007669"/>
    <property type="project" value="TreeGrafter"/>
</dbReference>
<dbReference type="GO" id="GO:0003727">
    <property type="term" value="F:single-stranded RNA binding"/>
    <property type="evidence" value="ECO:0007669"/>
    <property type="project" value="TreeGrafter"/>
</dbReference>
<dbReference type="GO" id="GO:0000467">
    <property type="term" value="P:exonucleolytic trimming to generate mature 3'-end of 5.8S rRNA from tricistronic rRNA transcript (SSU-rRNA, 5.8S rRNA, LSU-rRNA)"/>
    <property type="evidence" value="ECO:0007669"/>
    <property type="project" value="InterPro"/>
</dbReference>
<sequence>MPELLALARTEEQSIVSMGMIAFMPRTERVTCQRVDLRREEAMDFIGLMLGLAAGRVLNPSIQPPLLAVVRSGSPSSPRGAPDPGDLRFPQPQLSCRPAPAPTSPRVVGQERQDGLPDAPRLLADLDGVLLERRGFSMDEPEGVMGREETPAPAPAPASAAAPAPEEDAGDGFQVVTHGKKKKRAGDQEGGSSSGSDAIQGSGSARALTMDKAAALGTKAKVPFHDPSIPRPQEVYKIIVDNYKPFKHVWLEHSEDGTRPVHPLEKLPLEQFVDRNVCESEPVKPADLEDTPFTLVDDPQGLKELSKKLKSVTEFAVDLEHNQYRSFQGLTCLMQISTRTEDFIVDTLKLRIYIGLYLQEHFKDPTKRKVFNDS</sequence>